<evidence type="ECO:0000313" key="2">
    <source>
        <dbReference type="EMBL" id="SCL22459.1"/>
    </source>
</evidence>
<keyword evidence="3" id="KW-1185">Reference proteome</keyword>
<organism evidence="2 3">
    <name type="scientific">Micromonospora inyonensis</name>
    <dbReference type="NCBI Taxonomy" id="47866"/>
    <lineage>
        <taxon>Bacteria</taxon>
        <taxon>Bacillati</taxon>
        <taxon>Actinomycetota</taxon>
        <taxon>Actinomycetes</taxon>
        <taxon>Micromonosporales</taxon>
        <taxon>Micromonosporaceae</taxon>
        <taxon>Micromonospora</taxon>
    </lineage>
</organism>
<dbReference type="STRING" id="47866.GA0074694_3367"/>
<proteinExistence type="predicted"/>
<name>A0A1C6RZ23_9ACTN</name>
<sequence>MNSLLGEGGPARAGVQTEVSRRCPRTARDATGAQGYHPHPTVLAVGMPPRAVRNGCEGHIEQFVPTEENP</sequence>
<dbReference type="AlphaFoldDB" id="A0A1C6RZ23"/>
<dbReference type="Proteomes" id="UP000198906">
    <property type="component" value="Unassembled WGS sequence"/>
</dbReference>
<feature type="region of interest" description="Disordered" evidence="1">
    <location>
        <begin position="1"/>
        <end position="41"/>
    </location>
</feature>
<accession>A0A1C6RZ23</accession>
<evidence type="ECO:0000313" key="3">
    <source>
        <dbReference type="Proteomes" id="UP000198906"/>
    </source>
</evidence>
<reference evidence="3" key="1">
    <citation type="submission" date="2016-06" db="EMBL/GenBank/DDBJ databases">
        <authorList>
            <person name="Varghese N."/>
        </authorList>
    </citation>
    <scope>NUCLEOTIDE SEQUENCE [LARGE SCALE GENOMIC DNA]</scope>
    <source>
        <strain evidence="3">DSM 46123</strain>
    </source>
</reference>
<feature type="compositionally biased region" description="Gly residues" evidence="1">
    <location>
        <begin position="1"/>
        <end position="11"/>
    </location>
</feature>
<protein>
    <submittedName>
        <fullName evidence="2">Uncharacterized protein</fullName>
    </submittedName>
</protein>
<evidence type="ECO:0000256" key="1">
    <source>
        <dbReference type="SAM" id="MobiDB-lite"/>
    </source>
</evidence>
<dbReference type="EMBL" id="FMHU01000002">
    <property type="protein sequence ID" value="SCL22459.1"/>
    <property type="molecule type" value="Genomic_DNA"/>
</dbReference>
<gene>
    <name evidence="2" type="ORF">GA0074694_3367</name>
</gene>